<reference evidence="1" key="2">
    <citation type="submission" date="2009-12" db="EMBL/GenBank/DDBJ databases">
        <authorList>
            <person name="Summers A.O."/>
            <person name="Shearer J."/>
            <person name="Wireman J."/>
        </authorList>
    </citation>
    <scope>NUCLEOTIDE SEQUENCE</scope>
    <source>
        <strain evidence="1">NE 3008</strain>
        <plasmid evidence="1">SAP047A</plasmid>
    </source>
</reference>
<proteinExistence type="predicted"/>
<dbReference type="PATRIC" id="fig|1280.4792.peg.47"/>
<protein>
    <submittedName>
        <fullName evidence="1">Uncharacterized protein</fullName>
    </submittedName>
</protein>
<reference evidence="1" key="1">
    <citation type="submission" date="2009-08" db="EMBL/GenBank/DDBJ databases">
        <authorList>
            <person name="Gill J."/>
            <person name="Borman J."/>
            <person name="Shetty J."/>
            <person name="Hostetler J."/>
            <person name="Durkin S."/>
            <person name="Montgomery B."/>
        </authorList>
    </citation>
    <scope>NUCLEOTIDE SEQUENCE</scope>
    <source>
        <strain evidence="1">NE 3008</strain>
        <plasmid evidence="1">SAP047A</plasmid>
    </source>
</reference>
<evidence type="ECO:0000313" key="1">
    <source>
        <dbReference type="EMBL" id="ADA61830.1"/>
    </source>
</evidence>
<gene>
    <name evidence="1" type="ORF">SAP047A_011</name>
</gene>
<organism evidence="1">
    <name type="scientific">Staphylococcus aureus</name>
    <dbReference type="NCBI Taxonomy" id="1280"/>
    <lineage>
        <taxon>Bacteria</taxon>
        <taxon>Bacillati</taxon>
        <taxon>Bacillota</taxon>
        <taxon>Bacilli</taxon>
        <taxon>Bacillales</taxon>
        <taxon>Staphylococcaceae</taxon>
        <taxon>Staphylococcus</taxon>
    </lineage>
</organism>
<dbReference type="AlphaFoldDB" id="D2J8Q9"/>
<keyword evidence="1" id="KW-0614">Plasmid</keyword>
<dbReference type="RefSeq" id="WP_012816633.1">
    <property type="nucleotide sequence ID" value="NZ_FKOG01000011.1"/>
</dbReference>
<sequence length="158" mass="18165">MVSYIFYFATEPKKQSLVKINETENYKPSEGEQAILTISSILEDTSYDCYIFDEIERGLGNKYITTYLIPKIKYLRSLGKIIVLSTHNANIAVNTLPITTLYCNYDVEDKNIYYVGNMYSNCLEGVVDSQILTWEDKALIHLEGNANMFNVRRNVYGI</sequence>
<name>D2J8Q9_STAAU</name>
<accession>D2J8Q9</accession>
<dbReference type="EMBL" id="GQ900405">
    <property type="protein sequence ID" value="ADA61830.1"/>
    <property type="molecule type" value="Genomic_DNA"/>
</dbReference>
<geneLocation type="plasmid" evidence="1">
    <name>SAP047A</name>
</geneLocation>